<comment type="caution">
    <text evidence="1">The sequence shown here is derived from an EMBL/GenBank/DDBJ whole genome shotgun (WGS) entry which is preliminary data.</text>
</comment>
<accession>A0ABS9N8X5</accession>
<gene>
    <name evidence="1" type="ORF">NIE79_004725</name>
</gene>
<dbReference type="Proteomes" id="UP001201629">
    <property type="component" value="Unassembled WGS sequence"/>
</dbReference>
<proteinExistence type="predicted"/>
<dbReference type="EMBL" id="JAKKFD010000044">
    <property type="protein sequence ID" value="MCG5446158.1"/>
    <property type="molecule type" value="Genomic_DNA"/>
</dbReference>
<evidence type="ECO:0000313" key="1">
    <source>
        <dbReference type="EMBL" id="MCG5446158.1"/>
    </source>
</evidence>
<evidence type="ECO:0000313" key="2">
    <source>
        <dbReference type="Proteomes" id="UP001201629"/>
    </source>
</evidence>
<organism evidence="1 2">
    <name type="scientific">Micromonospora trifolii</name>
    <dbReference type="NCBI Taxonomy" id="2911208"/>
    <lineage>
        <taxon>Bacteria</taxon>
        <taxon>Bacillati</taxon>
        <taxon>Actinomycetota</taxon>
        <taxon>Actinomycetes</taxon>
        <taxon>Micromonosporales</taxon>
        <taxon>Micromonosporaceae</taxon>
        <taxon>Micromonospora</taxon>
    </lineage>
</organism>
<reference evidence="1 2" key="1">
    <citation type="submission" date="2022-01" db="EMBL/GenBank/DDBJ databases">
        <authorList>
            <person name="Riesco R."/>
            <person name="Trujillo M.E."/>
        </authorList>
    </citation>
    <scope>NUCLEOTIDE SEQUENCE [LARGE SCALE GENOMIC DNA]</scope>
    <source>
        <strain evidence="1 2">NIE79</strain>
    </source>
</reference>
<sequence length="143" mass="15860">MRAERVLLPGVTTLLDDVASVRKAVELRVWRVLSQAVTAQQAGSLEEILLVPEGQRRSRLDLWRRGPKNSTGRGLVKSLDRVAQIAGLHMGAVDVISTGVPTRRLIELARMGFEAKAPKLVALTHDRKIATLLATVRRLERLR</sequence>
<protein>
    <submittedName>
        <fullName evidence="1">Uncharacterized protein</fullName>
    </submittedName>
</protein>
<keyword evidence="2" id="KW-1185">Reference proteome</keyword>
<dbReference type="RefSeq" id="WP_238681087.1">
    <property type="nucleotide sequence ID" value="NZ_JAKKFD010000044.1"/>
</dbReference>
<name>A0ABS9N8X5_9ACTN</name>